<name>A0A813EP43_POLGL</name>
<feature type="non-terminal residue" evidence="1">
    <location>
        <position position="52"/>
    </location>
</feature>
<keyword evidence="2" id="KW-1185">Reference proteome</keyword>
<organism evidence="1 2">
    <name type="scientific">Polarella glacialis</name>
    <name type="common">Dinoflagellate</name>
    <dbReference type="NCBI Taxonomy" id="89957"/>
    <lineage>
        <taxon>Eukaryota</taxon>
        <taxon>Sar</taxon>
        <taxon>Alveolata</taxon>
        <taxon>Dinophyceae</taxon>
        <taxon>Suessiales</taxon>
        <taxon>Suessiaceae</taxon>
        <taxon>Polarella</taxon>
    </lineage>
</organism>
<dbReference type="AlphaFoldDB" id="A0A813EP43"/>
<evidence type="ECO:0000313" key="2">
    <source>
        <dbReference type="Proteomes" id="UP000654075"/>
    </source>
</evidence>
<evidence type="ECO:0000313" key="1">
    <source>
        <dbReference type="EMBL" id="CAE8601314.1"/>
    </source>
</evidence>
<comment type="caution">
    <text evidence="1">The sequence shown here is derived from an EMBL/GenBank/DDBJ whole genome shotgun (WGS) entry which is preliminary data.</text>
</comment>
<dbReference type="EMBL" id="CAJNNV010013039">
    <property type="protein sequence ID" value="CAE8601314.1"/>
    <property type="molecule type" value="Genomic_DNA"/>
</dbReference>
<feature type="non-terminal residue" evidence="1">
    <location>
        <position position="1"/>
    </location>
</feature>
<accession>A0A813EP43</accession>
<sequence length="52" mass="6114">QDQLRLHQLLTHCQEMERDIHGMQGQQTQSSADVSSLQMMQQQLEALKQHLR</sequence>
<dbReference type="Proteomes" id="UP000654075">
    <property type="component" value="Unassembled WGS sequence"/>
</dbReference>
<reference evidence="1" key="1">
    <citation type="submission" date="2021-02" db="EMBL/GenBank/DDBJ databases">
        <authorList>
            <person name="Dougan E. K."/>
            <person name="Rhodes N."/>
            <person name="Thang M."/>
            <person name="Chan C."/>
        </authorList>
    </citation>
    <scope>NUCLEOTIDE SEQUENCE</scope>
</reference>
<protein>
    <submittedName>
        <fullName evidence="1">Uncharacterized protein</fullName>
    </submittedName>
</protein>
<proteinExistence type="predicted"/>
<gene>
    <name evidence="1" type="ORF">PGLA1383_LOCUS19610</name>
</gene>